<sequence length="65" mass="7598">MKIDKKLLSWLTNCPASDVNFKNNLLIANIATLREALFDENLTKTARLAIERRLKWKFYNEKANS</sequence>
<name>X1M1M4_9ZZZZ</name>
<comment type="caution">
    <text evidence="1">The sequence shown here is derived from an EMBL/GenBank/DDBJ whole genome shotgun (WGS) entry which is preliminary data.</text>
</comment>
<dbReference type="AlphaFoldDB" id="X1M1M4"/>
<dbReference type="EMBL" id="BARV01010411">
    <property type="protein sequence ID" value="GAI11951.1"/>
    <property type="molecule type" value="Genomic_DNA"/>
</dbReference>
<reference evidence="1" key="1">
    <citation type="journal article" date="2014" name="Front. Microbiol.">
        <title>High frequency of phylogenetically diverse reductive dehalogenase-homologous genes in deep subseafloor sedimentary metagenomes.</title>
        <authorList>
            <person name="Kawai M."/>
            <person name="Futagami T."/>
            <person name="Toyoda A."/>
            <person name="Takaki Y."/>
            <person name="Nishi S."/>
            <person name="Hori S."/>
            <person name="Arai W."/>
            <person name="Tsubouchi T."/>
            <person name="Morono Y."/>
            <person name="Uchiyama I."/>
            <person name="Ito T."/>
            <person name="Fujiyama A."/>
            <person name="Inagaki F."/>
            <person name="Takami H."/>
        </authorList>
    </citation>
    <scope>NUCLEOTIDE SEQUENCE</scope>
    <source>
        <strain evidence="1">Expedition CK06-06</strain>
    </source>
</reference>
<organism evidence="1">
    <name type="scientific">marine sediment metagenome</name>
    <dbReference type="NCBI Taxonomy" id="412755"/>
    <lineage>
        <taxon>unclassified sequences</taxon>
        <taxon>metagenomes</taxon>
        <taxon>ecological metagenomes</taxon>
    </lineage>
</organism>
<proteinExistence type="predicted"/>
<accession>X1M1M4</accession>
<protein>
    <submittedName>
        <fullName evidence="1">Uncharacterized protein</fullName>
    </submittedName>
</protein>
<gene>
    <name evidence="1" type="ORF">S06H3_20160</name>
</gene>
<evidence type="ECO:0000313" key="1">
    <source>
        <dbReference type="EMBL" id="GAI11951.1"/>
    </source>
</evidence>